<feature type="region of interest" description="Disordered" evidence="1">
    <location>
        <begin position="175"/>
        <end position="200"/>
    </location>
</feature>
<keyword evidence="2" id="KW-0812">Transmembrane</keyword>
<keyword evidence="2" id="KW-0472">Membrane</keyword>
<keyword evidence="2" id="KW-1133">Transmembrane helix</keyword>
<dbReference type="InterPro" id="IPR036259">
    <property type="entry name" value="MFS_trans_sf"/>
</dbReference>
<feature type="transmembrane region" description="Helical" evidence="2">
    <location>
        <begin position="38"/>
        <end position="57"/>
    </location>
</feature>
<evidence type="ECO:0000313" key="3">
    <source>
        <dbReference type="EMBL" id="CAH8317349.1"/>
    </source>
</evidence>
<dbReference type="AlphaFoldDB" id="A0ABC8J8S9"/>
<name>A0ABC8J8S9_ERUVS</name>
<dbReference type="Gene3D" id="1.20.1250.20">
    <property type="entry name" value="MFS general substrate transporter like domains"/>
    <property type="match status" value="1"/>
</dbReference>
<protein>
    <submittedName>
        <fullName evidence="3">Uncharacterized protein</fullName>
    </submittedName>
</protein>
<comment type="caution">
    <text evidence="3">The sequence shown here is derived from an EMBL/GenBank/DDBJ whole genome shotgun (WGS) entry which is preliminary data.</text>
</comment>
<accession>A0ABC8J8S9</accession>
<dbReference type="Proteomes" id="UP001642260">
    <property type="component" value="Unassembled WGS sequence"/>
</dbReference>
<gene>
    <name evidence="3" type="ORF">ERUC_LOCUS7924</name>
</gene>
<keyword evidence="4" id="KW-1185">Reference proteome</keyword>
<reference evidence="3 4" key="1">
    <citation type="submission" date="2022-03" db="EMBL/GenBank/DDBJ databases">
        <authorList>
            <person name="Macdonald S."/>
            <person name="Ahmed S."/>
            <person name="Newling K."/>
        </authorList>
    </citation>
    <scope>NUCLEOTIDE SEQUENCE [LARGE SCALE GENOMIC DNA]</scope>
</reference>
<proteinExistence type="predicted"/>
<evidence type="ECO:0000256" key="2">
    <source>
        <dbReference type="SAM" id="Phobius"/>
    </source>
</evidence>
<sequence length="200" mass="21195">MAVILIRSVNLTTSRRSSFIEDGKSCPLSFGNETFEKIGIIGTLSNLLVYLTSVLNLKSVTAATIINVFSGSINFGTFLAAFLCDTYFGRYKTLSVAVITCFLGITCDTTDCCSSGTAPYFPCGTQSSCQGPSGGQIAFLLMGLALLVVGATVLVASGRVTWRLVLTNSTPSQNLERKELTASSTGTSSPSRSHRSSRSR</sequence>
<feature type="transmembrane region" description="Helical" evidence="2">
    <location>
        <begin position="137"/>
        <end position="156"/>
    </location>
</feature>
<evidence type="ECO:0000313" key="4">
    <source>
        <dbReference type="Proteomes" id="UP001642260"/>
    </source>
</evidence>
<dbReference type="EMBL" id="CAKOAT010085599">
    <property type="protein sequence ID" value="CAH8317349.1"/>
    <property type="molecule type" value="Genomic_DNA"/>
</dbReference>
<feature type="transmembrane region" description="Helical" evidence="2">
    <location>
        <begin position="64"/>
        <end position="83"/>
    </location>
</feature>
<evidence type="ECO:0000256" key="1">
    <source>
        <dbReference type="SAM" id="MobiDB-lite"/>
    </source>
</evidence>
<dbReference type="PANTHER" id="PTHR11654">
    <property type="entry name" value="OLIGOPEPTIDE TRANSPORTER-RELATED"/>
    <property type="match status" value="1"/>
</dbReference>
<organism evidence="3 4">
    <name type="scientific">Eruca vesicaria subsp. sativa</name>
    <name type="common">Garden rocket</name>
    <name type="synonym">Eruca sativa</name>
    <dbReference type="NCBI Taxonomy" id="29727"/>
    <lineage>
        <taxon>Eukaryota</taxon>
        <taxon>Viridiplantae</taxon>
        <taxon>Streptophyta</taxon>
        <taxon>Embryophyta</taxon>
        <taxon>Tracheophyta</taxon>
        <taxon>Spermatophyta</taxon>
        <taxon>Magnoliopsida</taxon>
        <taxon>eudicotyledons</taxon>
        <taxon>Gunneridae</taxon>
        <taxon>Pentapetalae</taxon>
        <taxon>rosids</taxon>
        <taxon>malvids</taxon>
        <taxon>Brassicales</taxon>
        <taxon>Brassicaceae</taxon>
        <taxon>Brassiceae</taxon>
        <taxon>Eruca</taxon>
    </lineage>
</organism>